<dbReference type="SUPFAM" id="SSF117916">
    <property type="entry name" value="Fe-S cluster assembly (FSCA) domain-like"/>
    <property type="match status" value="1"/>
</dbReference>
<feature type="domain" description="NIF system FeS cluster assembly NifU C-terminal" evidence="2">
    <location>
        <begin position="122"/>
        <end position="173"/>
    </location>
</feature>
<dbReference type="GO" id="GO:0005506">
    <property type="term" value="F:iron ion binding"/>
    <property type="evidence" value="ECO:0007669"/>
    <property type="project" value="InterPro"/>
</dbReference>
<dbReference type="STRING" id="111015.AXF14_05430"/>
<reference evidence="4" key="1">
    <citation type="submission" date="2016-02" db="EMBL/GenBank/DDBJ databases">
        <authorList>
            <person name="Holder M.E."/>
            <person name="Ajami N.J."/>
            <person name="Petrosino J.F."/>
        </authorList>
    </citation>
    <scope>NUCLEOTIDE SEQUENCE [LARGE SCALE GENOMIC DNA]</scope>
    <source>
        <strain evidence="4">CCUG 36733</strain>
    </source>
</reference>
<name>A0A0X8JET3_ACTRD</name>
<dbReference type="GO" id="GO:0051536">
    <property type="term" value="F:iron-sulfur cluster binding"/>
    <property type="evidence" value="ECO:0007669"/>
    <property type="project" value="InterPro"/>
</dbReference>
<evidence type="ECO:0000259" key="2">
    <source>
        <dbReference type="Pfam" id="PF01106"/>
    </source>
</evidence>
<dbReference type="InterPro" id="IPR034904">
    <property type="entry name" value="FSCA_dom_sf"/>
</dbReference>
<dbReference type="KEGG" id="ard:AXF14_05430"/>
<dbReference type="Proteomes" id="UP000065220">
    <property type="component" value="Chromosome"/>
</dbReference>
<accession>A0A0X8JET3</accession>
<dbReference type="InterPro" id="IPR001075">
    <property type="entry name" value="NIF_FeS_clus_asmbl_NifU_C"/>
</dbReference>
<dbReference type="Pfam" id="PF01106">
    <property type="entry name" value="NifU"/>
    <property type="match status" value="1"/>
</dbReference>
<evidence type="ECO:0000313" key="3">
    <source>
        <dbReference type="EMBL" id="AMD87133.1"/>
    </source>
</evidence>
<protein>
    <recommendedName>
        <fullName evidence="2">NIF system FeS cluster assembly NifU C-terminal domain-containing protein</fullName>
    </recommendedName>
</protein>
<dbReference type="AlphaFoldDB" id="A0A0X8JET3"/>
<gene>
    <name evidence="3" type="ORF">AXF14_05430</name>
</gene>
<sequence length="179" mass="18591">MGVVPTHPSTTPDPAVLRWTVPDGLLPFTGTVAHAPGLLQALLDDGTLSGIEVAPGAVLTLLAPDRTWAVEGPRVQRALVDGLGTPSSWRSADSAVGVGPDDALRAAALEIAAGPVGDIAHLHGGSFEVREVADGVVEVGLQGACHDCPAAVITMHARFEHLLRRRCPWLVEVREAEGT</sequence>
<comment type="function">
    <text evidence="1">May be involved in the formation or repair of [Fe-S] clusters present in iron-sulfur proteins.</text>
</comment>
<dbReference type="Gene3D" id="3.30.300.130">
    <property type="entry name" value="Fe-S cluster assembly (FSCA)"/>
    <property type="match status" value="1"/>
</dbReference>
<dbReference type="OrthoDB" id="9798220at2"/>
<keyword evidence="4" id="KW-1185">Reference proteome</keyword>
<proteinExistence type="predicted"/>
<organism evidence="3 4">
    <name type="scientific">Actinomyces radicidentis</name>
    <dbReference type="NCBI Taxonomy" id="111015"/>
    <lineage>
        <taxon>Bacteria</taxon>
        <taxon>Bacillati</taxon>
        <taxon>Actinomycetota</taxon>
        <taxon>Actinomycetes</taxon>
        <taxon>Actinomycetales</taxon>
        <taxon>Actinomycetaceae</taxon>
        <taxon>Actinomyces</taxon>
    </lineage>
</organism>
<dbReference type="GO" id="GO:0016226">
    <property type="term" value="P:iron-sulfur cluster assembly"/>
    <property type="evidence" value="ECO:0007669"/>
    <property type="project" value="InterPro"/>
</dbReference>
<evidence type="ECO:0000256" key="1">
    <source>
        <dbReference type="ARBA" id="ARBA00049958"/>
    </source>
</evidence>
<evidence type="ECO:0000313" key="4">
    <source>
        <dbReference type="Proteomes" id="UP000065220"/>
    </source>
</evidence>
<dbReference type="EMBL" id="CP014228">
    <property type="protein sequence ID" value="AMD87133.1"/>
    <property type="molecule type" value="Genomic_DNA"/>
</dbReference>
<dbReference type="RefSeq" id="WP_067941487.1">
    <property type="nucleotide sequence ID" value="NZ_CP014228.1"/>
</dbReference>